<evidence type="ECO:0000259" key="7">
    <source>
        <dbReference type="PROSITE" id="PS51471"/>
    </source>
</evidence>
<feature type="domain" description="Fe2OG dioxygenase" evidence="7">
    <location>
        <begin position="207"/>
        <end position="308"/>
    </location>
</feature>
<dbReference type="EMBL" id="JAYWIO010000008">
    <property type="protein sequence ID" value="KAK7245614.1"/>
    <property type="molecule type" value="Genomic_DNA"/>
</dbReference>
<keyword evidence="3" id="KW-0847">Vitamin C</keyword>
<dbReference type="PRINTS" id="PR00682">
    <property type="entry name" value="IPNSYNTHASE"/>
</dbReference>
<evidence type="ECO:0000256" key="6">
    <source>
        <dbReference type="RuleBase" id="RU003682"/>
    </source>
</evidence>
<name>A0AAN9E380_CROPI</name>
<dbReference type="GO" id="GO:0046872">
    <property type="term" value="F:metal ion binding"/>
    <property type="evidence" value="ECO:0007669"/>
    <property type="project" value="UniProtKB-KW"/>
</dbReference>
<dbReference type="SUPFAM" id="SSF51197">
    <property type="entry name" value="Clavaminate synthase-like"/>
    <property type="match status" value="1"/>
</dbReference>
<proteinExistence type="inferred from homology"/>
<protein>
    <recommendedName>
        <fullName evidence="7">Fe2OG dioxygenase domain-containing protein</fullName>
    </recommendedName>
</protein>
<reference evidence="8 9" key="1">
    <citation type="submission" date="2024-01" db="EMBL/GenBank/DDBJ databases">
        <title>The genomes of 5 underutilized Papilionoideae crops provide insights into root nodulation and disease resistanc.</title>
        <authorList>
            <person name="Yuan L."/>
        </authorList>
    </citation>
    <scope>NUCLEOTIDE SEQUENCE [LARGE SCALE GENOMIC DNA]</scope>
    <source>
        <strain evidence="8">ZHUSHIDOU_FW_LH</strain>
        <tissue evidence="8">Leaf</tissue>
    </source>
</reference>
<dbReference type="GO" id="GO:0031418">
    <property type="term" value="F:L-ascorbic acid binding"/>
    <property type="evidence" value="ECO:0007669"/>
    <property type="project" value="UniProtKB-KW"/>
</dbReference>
<dbReference type="Gene3D" id="2.60.120.330">
    <property type="entry name" value="B-lactam Antibiotic, Isopenicillin N Synthase, Chain"/>
    <property type="match status" value="1"/>
</dbReference>
<organism evidence="8 9">
    <name type="scientific">Crotalaria pallida</name>
    <name type="common">Smooth rattlebox</name>
    <name type="synonym">Crotalaria striata</name>
    <dbReference type="NCBI Taxonomy" id="3830"/>
    <lineage>
        <taxon>Eukaryota</taxon>
        <taxon>Viridiplantae</taxon>
        <taxon>Streptophyta</taxon>
        <taxon>Embryophyta</taxon>
        <taxon>Tracheophyta</taxon>
        <taxon>Spermatophyta</taxon>
        <taxon>Magnoliopsida</taxon>
        <taxon>eudicotyledons</taxon>
        <taxon>Gunneridae</taxon>
        <taxon>Pentapetalae</taxon>
        <taxon>rosids</taxon>
        <taxon>fabids</taxon>
        <taxon>Fabales</taxon>
        <taxon>Fabaceae</taxon>
        <taxon>Papilionoideae</taxon>
        <taxon>50 kb inversion clade</taxon>
        <taxon>genistoids sensu lato</taxon>
        <taxon>core genistoids</taxon>
        <taxon>Crotalarieae</taxon>
        <taxon>Crotalaria</taxon>
    </lineage>
</organism>
<dbReference type="FunFam" id="2.60.120.330:FF:000001">
    <property type="entry name" value="Protein SRG1"/>
    <property type="match status" value="1"/>
</dbReference>
<dbReference type="InterPro" id="IPR050295">
    <property type="entry name" value="Plant_2OG-oxidoreductases"/>
</dbReference>
<dbReference type="Pfam" id="PF03171">
    <property type="entry name" value="2OG-FeII_Oxy"/>
    <property type="match status" value="1"/>
</dbReference>
<evidence type="ECO:0000313" key="9">
    <source>
        <dbReference type="Proteomes" id="UP001372338"/>
    </source>
</evidence>
<dbReference type="Pfam" id="PF14226">
    <property type="entry name" value="DIOX_N"/>
    <property type="match status" value="1"/>
</dbReference>
<dbReference type="InterPro" id="IPR027443">
    <property type="entry name" value="IPNS-like_sf"/>
</dbReference>
<dbReference type="InterPro" id="IPR026992">
    <property type="entry name" value="DIOX_N"/>
</dbReference>
<evidence type="ECO:0000256" key="5">
    <source>
        <dbReference type="ARBA" id="ARBA00023004"/>
    </source>
</evidence>
<evidence type="ECO:0000256" key="2">
    <source>
        <dbReference type="ARBA" id="ARBA00022723"/>
    </source>
</evidence>
<sequence>MSSSEAATHESSQSSDISVQELVKKPLTSIPQRYIRLDHDEPSPLIQNETFCPEIPTISLQKMIQGEAAEHDQLEKLNSACRDWGFFQVVDHGVSPLLLKKLKDEIEGFFGLPLKEKMKYKIRPGEVEGYGAVIRSEDNKLDWGDRIYMITNPVGRRKPYLLPELPSSLRTILESYIAELQELAMTLLRLVGKALKIEKREMEVFEDGMQALRMTYYPPCPQPELVMGFNSHSDATGITILNQVNGVHGLQIKKDGMWIPVNFVSEALVVNIGDILEIISNGVYKSVEHRVTVNSNKERISIAMFFNAKFQSEIGPSISLTNKENPPLFKRIKMEKYFKDYFNSRKLDGKSYLDHLKITN</sequence>
<evidence type="ECO:0000256" key="3">
    <source>
        <dbReference type="ARBA" id="ARBA00022896"/>
    </source>
</evidence>
<gene>
    <name evidence="8" type="ORF">RIF29_40461</name>
</gene>
<keyword evidence="4 6" id="KW-0560">Oxidoreductase</keyword>
<keyword evidence="9" id="KW-1185">Reference proteome</keyword>
<dbReference type="InterPro" id="IPR005123">
    <property type="entry name" value="Oxoglu/Fe-dep_dioxygenase_dom"/>
</dbReference>
<evidence type="ECO:0000313" key="8">
    <source>
        <dbReference type="EMBL" id="KAK7245614.1"/>
    </source>
</evidence>
<dbReference type="PROSITE" id="PS51471">
    <property type="entry name" value="FE2OG_OXY"/>
    <property type="match status" value="1"/>
</dbReference>
<dbReference type="Proteomes" id="UP001372338">
    <property type="component" value="Unassembled WGS sequence"/>
</dbReference>
<dbReference type="AlphaFoldDB" id="A0AAN9E380"/>
<keyword evidence="2 6" id="KW-0479">Metal-binding</keyword>
<dbReference type="PANTHER" id="PTHR47991">
    <property type="entry name" value="OXOGLUTARATE/IRON-DEPENDENT DIOXYGENASE"/>
    <property type="match status" value="1"/>
</dbReference>
<comment type="caution">
    <text evidence="8">The sequence shown here is derived from an EMBL/GenBank/DDBJ whole genome shotgun (WGS) entry which is preliminary data.</text>
</comment>
<dbReference type="GO" id="GO:0016491">
    <property type="term" value="F:oxidoreductase activity"/>
    <property type="evidence" value="ECO:0007669"/>
    <property type="project" value="UniProtKB-KW"/>
</dbReference>
<evidence type="ECO:0000256" key="1">
    <source>
        <dbReference type="ARBA" id="ARBA00008056"/>
    </source>
</evidence>
<accession>A0AAN9E380</accession>
<keyword evidence="5 6" id="KW-0408">Iron</keyword>
<evidence type="ECO:0000256" key="4">
    <source>
        <dbReference type="ARBA" id="ARBA00023002"/>
    </source>
</evidence>
<comment type="similarity">
    <text evidence="1 6">Belongs to the iron/ascorbate-dependent oxidoreductase family.</text>
</comment>
<dbReference type="InterPro" id="IPR044861">
    <property type="entry name" value="IPNS-like_FE2OG_OXY"/>
</dbReference>